<evidence type="ECO:0000313" key="1">
    <source>
        <dbReference type="Proteomes" id="UP000035680"/>
    </source>
</evidence>
<reference evidence="2" key="2">
    <citation type="submission" date="2015-08" db="UniProtKB">
        <authorList>
            <consortium name="WormBaseParasite"/>
        </authorList>
    </citation>
    <scope>IDENTIFICATION</scope>
</reference>
<accession>A0A0K0G580</accession>
<reference evidence="1" key="1">
    <citation type="submission" date="2014-07" db="EMBL/GenBank/DDBJ databases">
        <authorList>
            <person name="Martin A.A"/>
            <person name="De Silva N."/>
        </authorList>
    </citation>
    <scope>NUCLEOTIDE SEQUENCE</scope>
</reference>
<dbReference type="AlphaFoldDB" id="A0A0K0G580"/>
<proteinExistence type="predicted"/>
<sequence>MHLLGRPPNVWMILTNADVIVRYDIDRKNLSSFLSSTKFYKVQVGGEHKRQMSDFVRDCVNVNDVALENDYKVIAYTYSESVHDHEEC</sequence>
<keyword evidence="1" id="KW-1185">Reference proteome</keyword>
<protein>
    <submittedName>
        <fullName evidence="2">U3 small nucleolar RNA-associated protein 25</fullName>
    </submittedName>
</protein>
<evidence type="ECO:0000313" key="2">
    <source>
        <dbReference type="WBParaSite" id="SVE_1989500.1"/>
    </source>
</evidence>
<name>A0A0K0G580_STRVS</name>
<organism evidence="1 2">
    <name type="scientific">Strongyloides venezuelensis</name>
    <name type="common">Threadworm</name>
    <dbReference type="NCBI Taxonomy" id="75913"/>
    <lineage>
        <taxon>Eukaryota</taxon>
        <taxon>Metazoa</taxon>
        <taxon>Ecdysozoa</taxon>
        <taxon>Nematoda</taxon>
        <taxon>Chromadorea</taxon>
        <taxon>Rhabditida</taxon>
        <taxon>Tylenchina</taxon>
        <taxon>Panagrolaimomorpha</taxon>
        <taxon>Strongyloidoidea</taxon>
        <taxon>Strongyloididae</taxon>
        <taxon>Strongyloides</taxon>
    </lineage>
</organism>
<dbReference type="Proteomes" id="UP000035680">
    <property type="component" value="Unassembled WGS sequence"/>
</dbReference>
<dbReference type="WBParaSite" id="SVE_1989500.1">
    <property type="protein sequence ID" value="SVE_1989500.1"/>
    <property type="gene ID" value="SVE_1989500"/>
</dbReference>